<evidence type="ECO:0000313" key="2">
    <source>
        <dbReference type="EMBL" id="KAK4643511.1"/>
    </source>
</evidence>
<dbReference type="EMBL" id="JAFFGZ010000006">
    <property type="protein sequence ID" value="KAK4643511.1"/>
    <property type="molecule type" value="Genomic_DNA"/>
</dbReference>
<sequence length="73" mass="7814">MGEKSNVIHTLVMACLSTLLPWAHNMIGLPCRDSLPALLSLVRSQGQKEARAMYRSTAGMEDAPGSKEASSTP</sequence>
<name>A0ABR0FHT7_9PEZI</name>
<accession>A0ABR0FHT7</accession>
<protein>
    <submittedName>
        <fullName evidence="2">Uncharacterized protein</fullName>
    </submittedName>
</protein>
<reference evidence="2 3" key="1">
    <citation type="journal article" date="2023" name="bioRxiv">
        <title>High-quality genome assemblies of four members of thePodospora anserinaspecies complex.</title>
        <authorList>
            <person name="Ament-Velasquez S.L."/>
            <person name="Vogan A.A."/>
            <person name="Wallerman O."/>
            <person name="Hartmann F."/>
            <person name="Gautier V."/>
            <person name="Silar P."/>
            <person name="Giraud T."/>
            <person name="Johannesson H."/>
        </authorList>
    </citation>
    <scope>NUCLEOTIDE SEQUENCE [LARGE SCALE GENOMIC DNA]</scope>
    <source>
        <strain evidence="2 3">CBS 112042</strain>
    </source>
</reference>
<proteinExistence type="predicted"/>
<feature type="region of interest" description="Disordered" evidence="1">
    <location>
        <begin position="50"/>
        <end position="73"/>
    </location>
</feature>
<evidence type="ECO:0000313" key="3">
    <source>
        <dbReference type="Proteomes" id="UP001322138"/>
    </source>
</evidence>
<dbReference type="Proteomes" id="UP001322138">
    <property type="component" value="Unassembled WGS sequence"/>
</dbReference>
<evidence type="ECO:0000256" key="1">
    <source>
        <dbReference type="SAM" id="MobiDB-lite"/>
    </source>
</evidence>
<organism evidence="2 3">
    <name type="scientific">Podospora bellae-mahoneyi</name>
    <dbReference type="NCBI Taxonomy" id="2093777"/>
    <lineage>
        <taxon>Eukaryota</taxon>
        <taxon>Fungi</taxon>
        <taxon>Dikarya</taxon>
        <taxon>Ascomycota</taxon>
        <taxon>Pezizomycotina</taxon>
        <taxon>Sordariomycetes</taxon>
        <taxon>Sordariomycetidae</taxon>
        <taxon>Sordariales</taxon>
        <taxon>Podosporaceae</taxon>
        <taxon>Podospora</taxon>
    </lineage>
</organism>
<keyword evidence="3" id="KW-1185">Reference proteome</keyword>
<dbReference type="GeneID" id="87891923"/>
<gene>
    <name evidence="2" type="ORF">QC761_0068590</name>
</gene>
<dbReference type="PROSITE" id="PS51257">
    <property type="entry name" value="PROKAR_LIPOPROTEIN"/>
    <property type="match status" value="1"/>
</dbReference>
<dbReference type="RefSeq" id="XP_062732487.1">
    <property type="nucleotide sequence ID" value="XM_062872676.1"/>
</dbReference>
<comment type="caution">
    <text evidence="2">The sequence shown here is derived from an EMBL/GenBank/DDBJ whole genome shotgun (WGS) entry which is preliminary data.</text>
</comment>